<protein>
    <recommendedName>
        <fullName evidence="4">Glycosyl hydrolase family 32 N-terminal domain-containing protein</fullName>
    </recommendedName>
</protein>
<dbReference type="GeneID" id="98568626"/>
<dbReference type="Gene3D" id="2.115.10.20">
    <property type="entry name" value="Glycosyl hydrolase domain, family 43"/>
    <property type="match status" value="1"/>
</dbReference>
<sequence>MRLRFVIIALVSVVALTLAVTGFITVYRKKEMKYQKLVYLLLALITVTSGLSFTYVANIYYQTKYNKLVLPNTVVIDGKEISTLANAKERLVLPMAYETIEATHPSVVNMPEKWQGFKYWMAVTAYPKGDANFENPHILVSNDLITWEAPLGLTNPLDEPVSTENDSFDRPKQYNSDTHLIYNEEKQRLEVFWRYVDDVNNQVTIFRSTSSEGSHWSLKEVFYQADRKQGDWVSPAFIKDQKGYKVWYIANGYRLWYQESQTGETWSKPKELQVPYRDNASSMKHWHLDVQKFGDTYEMLMVGFKILGDKADITDRHKMNLYHATSTDGQEWNNLEPILYPSQVDDQWDGKGIYRSAFIKEKGKYYVFYSGIGFDDTRGIGLAYGDDINHLKGLAYSDMSDLFND</sequence>
<dbReference type="SUPFAM" id="SSF75005">
    <property type="entry name" value="Arabinanase/levansucrase/invertase"/>
    <property type="match status" value="2"/>
</dbReference>
<dbReference type="OrthoDB" id="4410706at2"/>
<proteinExistence type="predicted"/>
<feature type="transmembrane region" description="Helical" evidence="1">
    <location>
        <begin position="39"/>
        <end position="61"/>
    </location>
</feature>
<keyword evidence="1" id="KW-0472">Membrane</keyword>
<keyword evidence="3" id="KW-1185">Reference proteome</keyword>
<dbReference type="EMBL" id="NGJU01000014">
    <property type="protein sequence ID" value="RST94498.1"/>
    <property type="molecule type" value="Genomic_DNA"/>
</dbReference>
<evidence type="ECO:0000313" key="3">
    <source>
        <dbReference type="Proteomes" id="UP000287239"/>
    </source>
</evidence>
<gene>
    <name evidence="2" type="ORF">CBF35_09605</name>
</gene>
<keyword evidence="1" id="KW-1133">Transmembrane helix</keyword>
<evidence type="ECO:0008006" key="4">
    <source>
        <dbReference type="Google" id="ProtNLM"/>
    </source>
</evidence>
<evidence type="ECO:0000313" key="2">
    <source>
        <dbReference type="EMBL" id="RST94498.1"/>
    </source>
</evidence>
<feature type="transmembrane region" description="Helical" evidence="1">
    <location>
        <begin position="6"/>
        <end position="27"/>
    </location>
</feature>
<name>A0A429ZLG5_9ENTE</name>
<organism evidence="2 3">
    <name type="scientific">Vagococcus salmoninarum</name>
    <dbReference type="NCBI Taxonomy" id="2739"/>
    <lineage>
        <taxon>Bacteria</taxon>
        <taxon>Bacillati</taxon>
        <taxon>Bacillota</taxon>
        <taxon>Bacilli</taxon>
        <taxon>Lactobacillales</taxon>
        <taxon>Enterococcaceae</taxon>
        <taxon>Vagococcus</taxon>
    </lineage>
</organism>
<accession>A0A429ZLG5</accession>
<dbReference type="Proteomes" id="UP000287239">
    <property type="component" value="Unassembled WGS sequence"/>
</dbReference>
<dbReference type="RefSeq" id="WP_126780530.1">
    <property type="nucleotide sequence ID" value="NZ_NGJU01000014.1"/>
</dbReference>
<keyword evidence="1" id="KW-0812">Transmembrane</keyword>
<reference evidence="2 3" key="1">
    <citation type="submission" date="2017-05" db="EMBL/GenBank/DDBJ databases">
        <title>Vagococcus spp. assemblies.</title>
        <authorList>
            <person name="Gulvik C.A."/>
        </authorList>
    </citation>
    <scope>NUCLEOTIDE SEQUENCE [LARGE SCALE GENOMIC DNA]</scope>
    <source>
        <strain evidence="2 3">NCFB 2777</strain>
    </source>
</reference>
<comment type="caution">
    <text evidence="2">The sequence shown here is derived from an EMBL/GenBank/DDBJ whole genome shotgun (WGS) entry which is preliminary data.</text>
</comment>
<evidence type="ECO:0000256" key="1">
    <source>
        <dbReference type="SAM" id="Phobius"/>
    </source>
</evidence>
<dbReference type="InterPro" id="IPR023296">
    <property type="entry name" value="Glyco_hydro_beta-prop_sf"/>
</dbReference>
<dbReference type="AlphaFoldDB" id="A0A429ZLG5"/>